<dbReference type="SUPFAM" id="SSF48371">
    <property type="entry name" value="ARM repeat"/>
    <property type="match status" value="1"/>
</dbReference>
<evidence type="ECO:0000256" key="1">
    <source>
        <dbReference type="SAM" id="MobiDB-lite"/>
    </source>
</evidence>
<gene>
    <name evidence="2" type="ORF">BLNAU_7231</name>
</gene>
<organism evidence="2 3">
    <name type="scientific">Blattamonas nauphoetae</name>
    <dbReference type="NCBI Taxonomy" id="2049346"/>
    <lineage>
        <taxon>Eukaryota</taxon>
        <taxon>Metamonada</taxon>
        <taxon>Preaxostyla</taxon>
        <taxon>Oxymonadida</taxon>
        <taxon>Blattamonas</taxon>
    </lineage>
</organism>
<dbReference type="Proteomes" id="UP001281761">
    <property type="component" value="Unassembled WGS sequence"/>
</dbReference>
<evidence type="ECO:0000313" key="2">
    <source>
        <dbReference type="EMBL" id="KAK2957797.1"/>
    </source>
</evidence>
<feature type="region of interest" description="Disordered" evidence="1">
    <location>
        <begin position="1"/>
        <end position="24"/>
    </location>
</feature>
<dbReference type="EMBL" id="JARBJD010000043">
    <property type="protein sequence ID" value="KAK2957797.1"/>
    <property type="molecule type" value="Genomic_DNA"/>
</dbReference>
<comment type="caution">
    <text evidence="2">The sequence shown here is derived from an EMBL/GenBank/DDBJ whole genome shotgun (WGS) entry which is preliminary data.</text>
</comment>
<dbReference type="InterPro" id="IPR016024">
    <property type="entry name" value="ARM-type_fold"/>
</dbReference>
<sequence length="298" mass="32711">MNPESISQSTSIDGSLCPSHESHSSVNTLQEPFLNYNPNAELTLEEQLTLFSSLVALIRREHPFDKALQDRAARLLKSLKLNSEDEPDAATKLDNDLVFSSTESPSEFLDGIHTLLSSSHSTVVAAALSSLFELSFNAYPALPLHYIESDLVPNLLRTVQPHTISISEDEAMIDSLVGIISHFVYLTLPWSLSDTGVTAAVDAFNRREIIFQKVVLPSSQFVTFLISKRHVINGDLLSQFVVSSGVGNAVIADADEHVLGLFPIVQKWLARSGWSFSTRLSLTVTSSTVLSPNNPWHP</sequence>
<reference evidence="2 3" key="1">
    <citation type="journal article" date="2022" name="bioRxiv">
        <title>Genomics of Preaxostyla Flagellates Illuminates Evolutionary Transitions and the Path Towards Mitochondrial Loss.</title>
        <authorList>
            <person name="Novak L.V.F."/>
            <person name="Treitli S.C."/>
            <person name="Pyrih J."/>
            <person name="Halakuc P."/>
            <person name="Pipaliya S.V."/>
            <person name="Vacek V."/>
            <person name="Brzon O."/>
            <person name="Soukal P."/>
            <person name="Eme L."/>
            <person name="Dacks J.B."/>
            <person name="Karnkowska A."/>
            <person name="Elias M."/>
            <person name="Hampl V."/>
        </authorList>
    </citation>
    <scope>NUCLEOTIDE SEQUENCE [LARGE SCALE GENOMIC DNA]</scope>
    <source>
        <strain evidence="2">NAU3</strain>
        <tissue evidence="2">Gut</tissue>
    </source>
</reference>
<proteinExistence type="predicted"/>
<feature type="compositionally biased region" description="Polar residues" evidence="1">
    <location>
        <begin position="1"/>
        <end position="13"/>
    </location>
</feature>
<evidence type="ECO:0000313" key="3">
    <source>
        <dbReference type="Proteomes" id="UP001281761"/>
    </source>
</evidence>
<accession>A0ABQ9Y235</accession>
<name>A0ABQ9Y235_9EUKA</name>
<keyword evidence="3" id="KW-1185">Reference proteome</keyword>
<protein>
    <submittedName>
        <fullName evidence="2">Uncharacterized protein</fullName>
    </submittedName>
</protein>